<name>A0A2U3QIL9_9BACT</name>
<feature type="signal peptide" evidence="1">
    <location>
        <begin position="1"/>
        <end position="24"/>
    </location>
</feature>
<proteinExistence type="predicted"/>
<evidence type="ECO:0000313" key="2">
    <source>
        <dbReference type="EMBL" id="SPQ01243.1"/>
    </source>
</evidence>
<reference evidence="3" key="1">
    <citation type="submission" date="2018-03" db="EMBL/GenBank/DDBJ databases">
        <authorList>
            <person name="Zecchin S."/>
        </authorList>
    </citation>
    <scope>NUCLEOTIDE SEQUENCE [LARGE SCALE GENOMIC DNA]</scope>
</reference>
<dbReference type="OrthoDB" id="8774234at2"/>
<sequence length="229" mass="24752">MKKTALLFCMLPGILLMSWQSAFASGNISDTDKYVWAETSGWINFMPTDAGVMVTPTFLSGFAWAENIGWIKLGADAGGPYGNTSATNWGVNLESDGRLTGYGWSETAGWINFSPTHGNVSFDDITGAMSGYAWAENVGRIHFDHASPDYHVKTVQHAMTLNPGPNGGISCVSAAPDGWDVTCTITLCRSTTCCHFRITAIPPAIPPAATRLPAWTKTIPFRQLLPNTW</sequence>
<gene>
    <name evidence="2" type="ORF">NBG4_490002</name>
</gene>
<protein>
    <submittedName>
        <fullName evidence="2">Uncharacterized protein</fullName>
    </submittedName>
</protein>
<evidence type="ECO:0000313" key="3">
    <source>
        <dbReference type="Proteomes" id="UP000245125"/>
    </source>
</evidence>
<keyword evidence="3" id="KW-1185">Reference proteome</keyword>
<dbReference type="AlphaFoldDB" id="A0A2U3QIL9"/>
<keyword evidence="1" id="KW-0732">Signal</keyword>
<feature type="chain" id="PRO_5015502549" evidence="1">
    <location>
        <begin position="25"/>
        <end position="229"/>
    </location>
</feature>
<dbReference type="EMBL" id="OUUY01000096">
    <property type="protein sequence ID" value="SPQ01243.1"/>
    <property type="molecule type" value="Genomic_DNA"/>
</dbReference>
<organism evidence="2 3">
    <name type="scientific">Candidatus Sulfobium mesophilum</name>
    <dbReference type="NCBI Taxonomy" id="2016548"/>
    <lineage>
        <taxon>Bacteria</taxon>
        <taxon>Pseudomonadati</taxon>
        <taxon>Nitrospirota</taxon>
        <taxon>Nitrospiria</taxon>
        <taxon>Nitrospirales</taxon>
        <taxon>Nitrospiraceae</taxon>
        <taxon>Candidatus Sulfobium</taxon>
    </lineage>
</organism>
<accession>A0A2U3QIL9</accession>
<evidence type="ECO:0000256" key="1">
    <source>
        <dbReference type="SAM" id="SignalP"/>
    </source>
</evidence>
<dbReference type="Proteomes" id="UP000245125">
    <property type="component" value="Unassembled WGS sequence"/>
</dbReference>